<dbReference type="PANTHER" id="PTHR47739:SF1">
    <property type="entry name" value="TRNA1(VAL) (ADENINE(37)-N6)-METHYLTRANSFERASE"/>
    <property type="match status" value="1"/>
</dbReference>
<dbReference type="InterPro" id="IPR029063">
    <property type="entry name" value="SAM-dependent_MTases_sf"/>
</dbReference>
<evidence type="ECO:0000313" key="2">
    <source>
        <dbReference type="EMBL" id="PWR72852.1"/>
    </source>
</evidence>
<accession>A0A2V2MY39</accession>
<organism evidence="2 3">
    <name type="scientific">Methanospirillum lacunae</name>
    <dbReference type="NCBI Taxonomy" id="668570"/>
    <lineage>
        <taxon>Archaea</taxon>
        <taxon>Methanobacteriati</taxon>
        <taxon>Methanobacteriota</taxon>
        <taxon>Stenosarchaea group</taxon>
        <taxon>Methanomicrobia</taxon>
        <taxon>Methanomicrobiales</taxon>
        <taxon>Methanospirillaceae</taxon>
        <taxon>Methanospirillum</taxon>
    </lineage>
</organism>
<dbReference type="GO" id="GO:0032259">
    <property type="term" value="P:methylation"/>
    <property type="evidence" value="ECO:0007669"/>
    <property type="project" value="InterPro"/>
</dbReference>
<dbReference type="Pfam" id="PF05175">
    <property type="entry name" value="MTS"/>
    <property type="match status" value="1"/>
</dbReference>
<dbReference type="Gene3D" id="3.40.50.150">
    <property type="entry name" value="Vaccinia Virus protein VP39"/>
    <property type="match status" value="1"/>
</dbReference>
<dbReference type="PROSITE" id="PS00092">
    <property type="entry name" value="N6_MTASE"/>
    <property type="match status" value="1"/>
</dbReference>
<dbReference type="SUPFAM" id="SSF53335">
    <property type="entry name" value="S-adenosyl-L-methionine-dependent methyltransferases"/>
    <property type="match status" value="1"/>
</dbReference>
<dbReference type="RefSeq" id="WP_109968364.1">
    <property type="nucleotide sequence ID" value="NZ_CP176093.1"/>
</dbReference>
<reference evidence="2 3" key="1">
    <citation type="submission" date="2018-05" db="EMBL/GenBank/DDBJ databases">
        <title>Draft genome of Methanospirillum lacunae Ki8-1.</title>
        <authorList>
            <person name="Dueholm M.S."/>
            <person name="Nielsen P.H."/>
            <person name="Bakmann L.F."/>
            <person name="Otzen D.E."/>
        </authorList>
    </citation>
    <scope>NUCLEOTIDE SEQUENCE [LARGE SCALE GENOMIC DNA]</scope>
    <source>
        <strain evidence="2 3">Ki8-1</strain>
    </source>
</reference>
<evidence type="ECO:0000259" key="1">
    <source>
        <dbReference type="Pfam" id="PF05175"/>
    </source>
</evidence>
<dbReference type="InterPro" id="IPR050210">
    <property type="entry name" value="tRNA_Adenine-N(6)_MTase"/>
</dbReference>
<dbReference type="GeneID" id="97548439"/>
<dbReference type="GO" id="GO:0003676">
    <property type="term" value="F:nucleic acid binding"/>
    <property type="evidence" value="ECO:0007669"/>
    <property type="project" value="InterPro"/>
</dbReference>
<evidence type="ECO:0000313" key="3">
    <source>
        <dbReference type="Proteomes" id="UP000245657"/>
    </source>
</evidence>
<protein>
    <recommendedName>
        <fullName evidence="1">Methyltransferase small domain-containing protein</fullName>
    </recommendedName>
</protein>
<dbReference type="EMBL" id="QGMY01000006">
    <property type="protein sequence ID" value="PWR72852.1"/>
    <property type="molecule type" value="Genomic_DNA"/>
</dbReference>
<sequence>MNIKNQVSELSDCLHKTKYKNIIKFPLRKYPFQTSTFINEIQIIFNFIFGRSNLFSISLFPHIYLKFIFNRELGLLRKILFLNEVVETQKINFIGKNWLEKSITSGLIKVEGNNSIRFLYRIVPYRDFLLITSRFDRNDSAFTYLSYDSLFFADFIRDQLDKRKFRGQNGLDICCGVGILSLVMSRYCTRICGVDLNPASINLAQMNAELHEIVNCEFFNKSFQECNNNLFDLVVANPPFIHFPKVVSGPLDSDGGEPYGLGITIEIIHKIPHLLKKSGRAYILTRSPIINGIDFLYEHMLTLLPDGFSYTYHDLSDSIGSHELDSNAGGIECFHHVIIDIVHKQYNHRKKITYPFLFRNTHLF</sequence>
<name>A0A2V2MY39_9EURY</name>
<dbReference type="Proteomes" id="UP000245657">
    <property type="component" value="Unassembled WGS sequence"/>
</dbReference>
<comment type="caution">
    <text evidence="2">The sequence shown here is derived from an EMBL/GenBank/DDBJ whole genome shotgun (WGS) entry which is preliminary data.</text>
</comment>
<gene>
    <name evidence="2" type="ORF">DK846_07850</name>
</gene>
<dbReference type="AlphaFoldDB" id="A0A2V2MY39"/>
<dbReference type="InterPro" id="IPR002052">
    <property type="entry name" value="DNA_methylase_N6_adenine_CS"/>
</dbReference>
<feature type="domain" description="Methyltransferase small" evidence="1">
    <location>
        <begin position="159"/>
        <end position="241"/>
    </location>
</feature>
<dbReference type="CDD" id="cd02440">
    <property type="entry name" value="AdoMet_MTases"/>
    <property type="match status" value="1"/>
</dbReference>
<proteinExistence type="predicted"/>
<keyword evidence="3" id="KW-1185">Reference proteome</keyword>
<dbReference type="GO" id="GO:0008757">
    <property type="term" value="F:S-adenosylmethionine-dependent methyltransferase activity"/>
    <property type="evidence" value="ECO:0007669"/>
    <property type="project" value="UniProtKB-ARBA"/>
</dbReference>
<dbReference type="PANTHER" id="PTHR47739">
    <property type="entry name" value="TRNA1(VAL) (ADENINE(37)-N6)-METHYLTRANSFERASE"/>
    <property type="match status" value="1"/>
</dbReference>
<dbReference type="InterPro" id="IPR007848">
    <property type="entry name" value="Small_mtfrase_dom"/>
</dbReference>